<feature type="compositionally biased region" description="Basic and acidic residues" evidence="1">
    <location>
        <begin position="28"/>
        <end position="37"/>
    </location>
</feature>
<comment type="caution">
    <text evidence="2">The sequence shown here is derived from an EMBL/GenBank/DDBJ whole genome shotgun (WGS) entry which is preliminary data.</text>
</comment>
<dbReference type="RefSeq" id="WP_169485061.1">
    <property type="nucleotide sequence ID" value="NZ_JABBGJ010000007.1"/>
</dbReference>
<gene>
    <name evidence="2" type="ORF">HHL24_08550</name>
</gene>
<reference evidence="2 3" key="1">
    <citation type="submission" date="2020-04" db="EMBL/GenBank/DDBJ databases">
        <title>Paraburkholderia sp. RP-4-7 isolated from soil.</title>
        <authorList>
            <person name="Dahal R.H."/>
        </authorList>
    </citation>
    <scope>NUCLEOTIDE SEQUENCE [LARGE SCALE GENOMIC DNA]</scope>
    <source>
        <strain evidence="2 3">RP-4-7</strain>
    </source>
</reference>
<evidence type="ECO:0000313" key="2">
    <source>
        <dbReference type="EMBL" id="NML97997.1"/>
    </source>
</evidence>
<proteinExistence type="predicted"/>
<dbReference type="EMBL" id="JABBGJ010000007">
    <property type="protein sequence ID" value="NML97997.1"/>
    <property type="molecule type" value="Genomic_DNA"/>
</dbReference>
<dbReference type="Proteomes" id="UP000544134">
    <property type="component" value="Unassembled WGS sequence"/>
</dbReference>
<keyword evidence="3" id="KW-1185">Reference proteome</keyword>
<sequence length="57" mass="6438">MLDLQHTAAEASARSEPVEAGHPGPRRRIPDGRSGKREAHRLRQFIHVSGMRLRDIN</sequence>
<accession>A0A848I6H0</accession>
<evidence type="ECO:0000313" key="3">
    <source>
        <dbReference type="Proteomes" id="UP000544134"/>
    </source>
</evidence>
<evidence type="ECO:0000256" key="1">
    <source>
        <dbReference type="SAM" id="MobiDB-lite"/>
    </source>
</evidence>
<organism evidence="2 3">
    <name type="scientific">Paraburkholderia polaris</name>
    <dbReference type="NCBI Taxonomy" id="2728848"/>
    <lineage>
        <taxon>Bacteria</taxon>
        <taxon>Pseudomonadati</taxon>
        <taxon>Pseudomonadota</taxon>
        <taxon>Betaproteobacteria</taxon>
        <taxon>Burkholderiales</taxon>
        <taxon>Burkholderiaceae</taxon>
        <taxon>Paraburkholderia</taxon>
    </lineage>
</organism>
<name>A0A848I6H0_9BURK</name>
<protein>
    <submittedName>
        <fullName evidence="2">Uncharacterized protein</fullName>
    </submittedName>
</protein>
<feature type="region of interest" description="Disordered" evidence="1">
    <location>
        <begin position="1"/>
        <end position="43"/>
    </location>
</feature>
<dbReference type="AlphaFoldDB" id="A0A848I6H0"/>